<feature type="repeat" description="TNFR-Cys" evidence="5">
    <location>
        <begin position="70"/>
        <end position="112"/>
    </location>
</feature>
<keyword evidence="7" id="KW-0812">Transmembrane</keyword>
<evidence type="ECO:0000256" key="3">
    <source>
        <dbReference type="ARBA" id="ARBA00023157"/>
    </source>
</evidence>
<dbReference type="GO" id="GO:0042129">
    <property type="term" value="P:regulation of T cell proliferation"/>
    <property type="evidence" value="ECO:0007669"/>
    <property type="project" value="TreeGrafter"/>
</dbReference>
<feature type="domain" description="TNFR-Cys" evidence="9">
    <location>
        <begin position="30"/>
        <end position="68"/>
    </location>
</feature>
<feature type="disulfide bond" evidence="5">
    <location>
        <begin position="47"/>
        <end position="60"/>
    </location>
</feature>
<dbReference type="KEGG" id="malb:109959064"/>
<evidence type="ECO:0000256" key="1">
    <source>
        <dbReference type="ARBA" id="ARBA00022729"/>
    </source>
</evidence>
<feature type="repeat" description="TNFR-Cys" evidence="5">
    <location>
        <begin position="158"/>
        <end position="197"/>
    </location>
</feature>
<feature type="disulfide bond" evidence="5">
    <location>
        <begin position="159"/>
        <end position="174"/>
    </location>
</feature>
<feature type="domain" description="TNFR-Cys" evidence="9">
    <location>
        <begin position="70"/>
        <end position="112"/>
    </location>
</feature>
<feature type="repeat" description="TNFR-Cys" evidence="5">
    <location>
        <begin position="30"/>
        <end position="68"/>
    </location>
</feature>
<feature type="disulfide bond" evidence="5">
    <location>
        <begin position="71"/>
        <end position="86"/>
    </location>
</feature>
<dbReference type="SMART" id="SM00208">
    <property type="entry name" value="TNFR"/>
    <property type="match status" value="4"/>
</dbReference>
<protein>
    <recommendedName>
        <fullName evidence="9">TNFR-Cys domain-containing protein</fullName>
    </recommendedName>
</protein>
<keyword evidence="11" id="KW-1185">Reference proteome</keyword>
<dbReference type="InterPro" id="IPR001368">
    <property type="entry name" value="TNFR/NGFR_Cys_rich_reg"/>
</dbReference>
<feature type="signal peptide" evidence="8">
    <location>
        <begin position="1"/>
        <end position="20"/>
    </location>
</feature>
<dbReference type="PROSITE" id="PS00652">
    <property type="entry name" value="TNFR_NGFR_1"/>
    <property type="match status" value="1"/>
</dbReference>
<dbReference type="GO" id="GO:0002724">
    <property type="term" value="P:regulation of T cell cytokine production"/>
    <property type="evidence" value="ECO:0007669"/>
    <property type="project" value="TreeGrafter"/>
</dbReference>
<dbReference type="GO" id="GO:0051044">
    <property type="term" value="P:positive regulation of membrane protein ectodomain proteolysis"/>
    <property type="evidence" value="ECO:0007669"/>
    <property type="project" value="TreeGrafter"/>
</dbReference>
<feature type="chain" id="PRO_5018672978" description="TNFR-Cys domain-containing protein" evidence="8">
    <location>
        <begin position="21"/>
        <end position="467"/>
    </location>
</feature>
<proteinExistence type="predicted"/>
<organism evidence="10 11">
    <name type="scientific">Monopterus albus</name>
    <name type="common">Swamp eel</name>
    <dbReference type="NCBI Taxonomy" id="43700"/>
    <lineage>
        <taxon>Eukaryota</taxon>
        <taxon>Metazoa</taxon>
        <taxon>Chordata</taxon>
        <taxon>Craniata</taxon>
        <taxon>Vertebrata</taxon>
        <taxon>Euteleostomi</taxon>
        <taxon>Actinopterygii</taxon>
        <taxon>Neopterygii</taxon>
        <taxon>Teleostei</taxon>
        <taxon>Neoteleostei</taxon>
        <taxon>Acanthomorphata</taxon>
        <taxon>Anabantaria</taxon>
        <taxon>Synbranchiformes</taxon>
        <taxon>Synbranchidae</taxon>
        <taxon>Monopterus</taxon>
    </lineage>
</organism>
<feature type="disulfide bond" evidence="5">
    <location>
        <begin position="50"/>
        <end position="68"/>
    </location>
</feature>
<keyword evidence="7" id="KW-1133">Transmembrane helix</keyword>
<dbReference type="Proteomes" id="UP000261600">
    <property type="component" value="Unplaced"/>
</dbReference>
<dbReference type="RefSeq" id="XP_020453806.1">
    <property type="nucleotide sequence ID" value="XM_020598150.1"/>
</dbReference>
<feature type="disulfide bond" evidence="5">
    <location>
        <begin position="31"/>
        <end position="46"/>
    </location>
</feature>
<dbReference type="GO" id="GO:0043120">
    <property type="term" value="F:tumor necrosis factor binding"/>
    <property type="evidence" value="ECO:0007669"/>
    <property type="project" value="TreeGrafter"/>
</dbReference>
<evidence type="ECO:0000256" key="7">
    <source>
        <dbReference type="SAM" id="Phobius"/>
    </source>
</evidence>
<accession>A0A3Q3Q5T0</accession>
<dbReference type="AlphaFoldDB" id="A0A3Q3Q5T0"/>
<keyword evidence="1 8" id="KW-0732">Signal</keyword>
<dbReference type="InterPro" id="IPR051670">
    <property type="entry name" value="TNF_chemokine_rcpt-like"/>
</dbReference>
<dbReference type="Gene3D" id="2.10.50.10">
    <property type="entry name" value="Tumor Necrosis Factor Receptor, subunit A, domain 2"/>
    <property type="match status" value="3"/>
</dbReference>
<reference evidence="10" key="1">
    <citation type="submission" date="2025-08" db="UniProtKB">
        <authorList>
            <consortium name="Ensembl"/>
        </authorList>
    </citation>
    <scope>IDENTIFICATION</scope>
</reference>
<keyword evidence="3 5" id="KW-1015">Disulfide bond</keyword>
<feature type="transmembrane region" description="Helical" evidence="7">
    <location>
        <begin position="244"/>
        <end position="271"/>
    </location>
</feature>
<dbReference type="STRING" id="43700.ENSMALP00000005055"/>
<keyword evidence="2" id="KW-0677">Repeat</keyword>
<dbReference type="GO" id="GO:0005031">
    <property type="term" value="F:tumor necrosis factor receptor activity"/>
    <property type="evidence" value="ECO:0007669"/>
    <property type="project" value="TreeGrafter"/>
</dbReference>
<dbReference type="GO" id="GO:0008630">
    <property type="term" value="P:intrinsic apoptotic signaling pathway in response to DNA damage"/>
    <property type="evidence" value="ECO:0007669"/>
    <property type="project" value="TreeGrafter"/>
</dbReference>
<evidence type="ECO:0000313" key="10">
    <source>
        <dbReference type="Ensembl" id="ENSMALP00000005055.1"/>
    </source>
</evidence>
<dbReference type="Ensembl" id="ENSMALT00000005173.1">
    <property type="protein sequence ID" value="ENSMALP00000005055.1"/>
    <property type="gene ID" value="ENSMALG00000003649.1"/>
</dbReference>
<comment type="caution">
    <text evidence="5">Lacks conserved residue(s) required for the propagation of feature annotation.</text>
</comment>
<dbReference type="GeneID" id="109959064"/>
<reference evidence="10" key="2">
    <citation type="submission" date="2025-09" db="UniProtKB">
        <authorList>
            <consortium name="Ensembl"/>
        </authorList>
    </citation>
    <scope>IDENTIFICATION</scope>
</reference>
<dbReference type="PANTHER" id="PTHR47386:SF1">
    <property type="entry name" value="TUMOR NECROSIS FACTOR RECEPTOR SUPERFAMILY MEMBER 1B"/>
    <property type="match status" value="1"/>
</dbReference>
<dbReference type="GO" id="GO:0048714">
    <property type="term" value="P:positive regulation of oligodendrocyte differentiation"/>
    <property type="evidence" value="ECO:0007669"/>
    <property type="project" value="TreeGrafter"/>
</dbReference>
<evidence type="ECO:0000256" key="2">
    <source>
        <dbReference type="ARBA" id="ARBA00022737"/>
    </source>
</evidence>
<dbReference type="GO" id="GO:0150079">
    <property type="term" value="P:negative regulation of neuroinflammatory response"/>
    <property type="evidence" value="ECO:0007669"/>
    <property type="project" value="TreeGrafter"/>
</dbReference>
<dbReference type="GO" id="GO:0097191">
    <property type="term" value="P:extrinsic apoptotic signaling pathway"/>
    <property type="evidence" value="ECO:0007669"/>
    <property type="project" value="TreeGrafter"/>
</dbReference>
<evidence type="ECO:0000256" key="6">
    <source>
        <dbReference type="SAM" id="MobiDB-lite"/>
    </source>
</evidence>
<feature type="domain" description="TNFR-Cys" evidence="9">
    <location>
        <begin position="158"/>
        <end position="197"/>
    </location>
</feature>
<keyword evidence="4" id="KW-0325">Glycoprotein</keyword>
<feature type="region of interest" description="Disordered" evidence="6">
    <location>
        <begin position="436"/>
        <end position="467"/>
    </location>
</feature>
<dbReference type="SUPFAM" id="SSF57586">
    <property type="entry name" value="TNF receptor-like"/>
    <property type="match status" value="2"/>
</dbReference>
<dbReference type="PROSITE" id="PS50050">
    <property type="entry name" value="TNFR_NGFR_2"/>
    <property type="match status" value="3"/>
</dbReference>
<dbReference type="CTD" id="7133"/>
<dbReference type="OrthoDB" id="8633482at2759"/>
<evidence type="ECO:0000256" key="5">
    <source>
        <dbReference type="PROSITE-ProRule" id="PRU00206"/>
    </source>
</evidence>
<dbReference type="PANTHER" id="PTHR47386">
    <property type="entry name" value="TUMOR NECROSIS FACTOR RECEPTOR SUPERFAMILY MEMBER 1B"/>
    <property type="match status" value="1"/>
</dbReference>
<dbReference type="Pfam" id="PF00020">
    <property type="entry name" value="TNFR_c6"/>
    <property type="match status" value="3"/>
</dbReference>
<evidence type="ECO:0000259" key="9">
    <source>
        <dbReference type="PROSITE" id="PS50050"/>
    </source>
</evidence>
<name>A0A3Q3Q5T0_MONAL</name>
<sequence length="467" mass="50475">MKDVLVFLILLNTQIIKVCLQPYQPDSNGNCRDSTTEYVHEGLRLCCKKCQPGQRLIQFCTETTDSVCKPCEPEQYMGNWNYAGNCLSCAKCKEAKGLQYAHRCNSTTNAKCTCQPGRYCILGFNKPYCSDCHKYNICKVGLGVSVPGTANSNVKCAPCLKGTFSDTVSYKDPCRPHTDCHGRAVVKKGNATSDTVCKPEATKEPRTTGRTMSTVSEILNSKPTRGPTNSGFSVIPSTSPPPPIALGITLAIIGVVTLILLFIALILLFVYKPICKKDAARLHPKVDANGNCDSSDKGTQGCLEEAHLTLFTVTSPEQQCLLERGEACSNHSQCTINTETLTRTEGSSSHESIGPLQSTAALNNQYSALSEPMPLISNREPVIPLPSTPTQSVISPVTTSPHVNVNITFHIGNGSCGGQSAMPTDSMQADANCKLPLGEEEESFSIPQQEDGKQSLMSVQERDSYSL</sequence>
<evidence type="ECO:0000313" key="11">
    <source>
        <dbReference type="Proteomes" id="UP000261600"/>
    </source>
</evidence>
<dbReference type="CDD" id="cd15835">
    <property type="entry name" value="TNFRSF1B_teleost"/>
    <property type="match status" value="1"/>
</dbReference>
<dbReference type="GO" id="GO:0031643">
    <property type="term" value="P:positive regulation of myelination"/>
    <property type="evidence" value="ECO:0007669"/>
    <property type="project" value="TreeGrafter"/>
</dbReference>
<keyword evidence="7" id="KW-0472">Membrane</keyword>
<evidence type="ECO:0000256" key="8">
    <source>
        <dbReference type="SAM" id="SignalP"/>
    </source>
</evidence>
<evidence type="ECO:0000256" key="4">
    <source>
        <dbReference type="ARBA" id="ARBA00023180"/>
    </source>
</evidence>